<sequence length="82" mass="9061">MSAGDWRIFPSSSVPCLNCGGGDRWGHHLFSPSLFVLSPVRCSRPTTGVLLAPCHDEFRGPRSDYVREVALAATKIYGFLYM</sequence>
<proteinExistence type="predicted"/>
<organism evidence="1 2">
    <name type="scientific">Trichonephila clavipes</name>
    <name type="common">Golden silk orbweaver</name>
    <name type="synonym">Nephila clavipes</name>
    <dbReference type="NCBI Taxonomy" id="2585209"/>
    <lineage>
        <taxon>Eukaryota</taxon>
        <taxon>Metazoa</taxon>
        <taxon>Ecdysozoa</taxon>
        <taxon>Arthropoda</taxon>
        <taxon>Chelicerata</taxon>
        <taxon>Arachnida</taxon>
        <taxon>Araneae</taxon>
        <taxon>Araneomorphae</taxon>
        <taxon>Entelegynae</taxon>
        <taxon>Araneoidea</taxon>
        <taxon>Nephilidae</taxon>
        <taxon>Trichonephila</taxon>
    </lineage>
</organism>
<protein>
    <submittedName>
        <fullName evidence="1">Uncharacterized protein</fullName>
    </submittedName>
</protein>
<dbReference type="EMBL" id="BMAU01021164">
    <property type="protein sequence ID" value="GFX92730.1"/>
    <property type="molecule type" value="Genomic_DNA"/>
</dbReference>
<evidence type="ECO:0000313" key="1">
    <source>
        <dbReference type="EMBL" id="GFX92730.1"/>
    </source>
</evidence>
<evidence type="ECO:0000313" key="2">
    <source>
        <dbReference type="Proteomes" id="UP000887159"/>
    </source>
</evidence>
<gene>
    <name evidence="1" type="primary">NCL1_03966</name>
    <name evidence="1" type="ORF">TNCV_3180341</name>
</gene>
<reference evidence="1" key="1">
    <citation type="submission" date="2020-08" db="EMBL/GenBank/DDBJ databases">
        <title>Multicomponent nature underlies the extraordinary mechanical properties of spider dragline silk.</title>
        <authorList>
            <person name="Kono N."/>
            <person name="Nakamura H."/>
            <person name="Mori M."/>
            <person name="Yoshida Y."/>
            <person name="Ohtoshi R."/>
            <person name="Malay A.D."/>
            <person name="Moran D.A.P."/>
            <person name="Tomita M."/>
            <person name="Numata K."/>
            <person name="Arakawa K."/>
        </authorList>
    </citation>
    <scope>NUCLEOTIDE SEQUENCE</scope>
</reference>
<accession>A0A8X6RLQ5</accession>
<comment type="caution">
    <text evidence="1">The sequence shown here is derived from an EMBL/GenBank/DDBJ whole genome shotgun (WGS) entry which is preliminary data.</text>
</comment>
<keyword evidence="2" id="KW-1185">Reference proteome</keyword>
<name>A0A8X6RLQ5_TRICX</name>
<dbReference type="Proteomes" id="UP000887159">
    <property type="component" value="Unassembled WGS sequence"/>
</dbReference>
<dbReference type="AlphaFoldDB" id="A0A8X6RLQ5"/>